<evidence type="ECO:0000313" key="9">
    <source>
        <dbReference type="EMBL" id="CCQ44442.1"/>
    </source>
</evidence>
<evidence type="ECO:0000256" key="5">
    <source>
        <dbReference type="ARBA" id="ARBA00022801"/>
    </source>
</evidence>
<dbReference type="InterPro" id="IPR006103">
    <property type="entry name" value="Glyco_hydro_2_cat"/>
</dbReference>
<dbReference type="PANTHER" id="PTHR46323:SF2">
    <property type="entry name" value="BETA-GALACTOSIDASE"/>
    <property type="match status" value="1"/>
</dbReference>
<dbReference type="InterPro" id="IPR023232">
    <property type="entry name" value="Glyco_hydro_2_AS"/>
</dbReference>
<sequence length="966" mass="107912">MNEQAPVLPYYEQFHPTTGIRSPRAWFISDAPRLSLNGAWRFRYSSHADLPDDLAQEDTDDTQWDTLTVPGHWQLHGYGHPIYTNTRYPFPVDPPHVPDDNPTGDYRRSFRVPSEWNTSDGIVLRFDGIDSCAKVWLNGTELGVIAGSRLPAEFDVSDVIKRDGTNVVAVRVHQWSSGTYLEDQDMWWLSGIFRDVTLLSRPAGGIDDFSVTAAYDHETSAGILRIDTSADARIQVPELGVDAPAGEAIVIADVDPWSAERPRLYDGTLFTATESVPLRIGFRTVKIINGVLTVNGKRVLFKGVNRHEFDPDSGRTVDEELMRRDIVLMKQNNINAVRTSHYPPHPRFLELCDEYGLWVMDECDFETHGFFPFKWVPISENPTDDPRWREALVDRMARMVERDKNRPSVIIWSLGNECGPGENLGAMAEWARNRDPSRVLHYERDWSCQFVDLYSRMYASHEEVEAIGRGEEAPLADAALDARRQAMPFILCEYGHAMGNGPGGLSEYQDLFEKYPRCQGGFIWEWIDHGLTATTAQGNSYYAYGGDFGEELHDGNFVADGLIFPDRSPSPGLGEFKKVIEPIRITINTGSVTIQNLYDLTDAAHLAFDWELQQEGTTTASGDLEHPGLPAGATVTVPLPEMPSTKGETWLTVHARLRNETAWAPAGHEIAWSQSQIKAAPDAPRSRTQAVPMLVESDGFRLGDAAFDLRTGGLRSLGPLAVTAPRLDVWRAPIDNDRAFSWDPLVPQWKTLGLDRVQHRVKSVKCTDDGFIVQTRVAPAGTELGLATTYHWRQHTEGLELTLTVAPEGEWTLPLPRLGLRMALPAHLDQISWYGLGPNEAYADSHKAARVGSFRSTVDALQTPYVFPQENGSRLGTRMLTITDTHGRGLRVTGGDHFSFTARKWTSEELEAAQHTTDLKEGDNVWLNLDYAQNGIGSGSCGPGVRPEHQLWAEKTEMRLLFTAIA</sequence>
<dbReference type="Gene3D" id="2.70.98.10">
    <property type="match status" value="1"/>
</dbReference>
<evidence type="ECO:0000256" key="4">
    <source>
        <dbReference type="ARBA" id="ARBA00013303"/>
    </source>
</evidence>
<dbReference type="GO" id="GO:0030246">
    <property type="term" value="F:carbohydrate binding"/>
    <property type="evidence" value="ECO:0007669"/>
    <property type="project" value="InterPro"/>
</dbReference>
<dbReference type="InterPro" id="IPR014718">
    <property type="entry name" value="GH-type_carb-bd"/>
</dbReference>
<keyword evidence="10" id="KW-1185">Reference proteome</keyword>
<dbReference type="Gene3D" id="2.60.120.260">
    <property type="entry name" value="Galactose-binding domain-like"/>
    <property type="match status" value="1"/>
</dbReference>
<dbReference type="SUPFAM" id="SSF51445">
    <property type="entry name" value="(Trans)glycosidases"/>
    <property type="match status" value="1"/>
</dbReference>
<accession>A0A024GXW3</accession>
<dbReference type="Proteomes" id="UP000035722">
    <property type="component" value="Unassembled WGS sequence"/>
</dbReference>
<dbReference type="InterPro" id="IPR013783">
    <property type="entry name" value="Ig-like_fold"/>
</dbReference>
<organism evidence="9 10">
    <name type="scientific">Pseudarthrobacter siccitolerans</name>
    <dbReference type="NCBI Taxonomy" id="861266"/>
    <lineage>
        <taxon>Bacteria</taxon>
        <taxon>Bacillati</taxon>
        <taxon>Actinomycetota</taxon>
        <taxon>Actinomycetes</taxon>
        <taxon>Micrococcales</taxon>
        <taxon>Micrococcaceae</taxon>
        <taxon>Pseudarthrobacter</taxon>
    </lineage>
</organism>
<proteinExistence type="inferred from homology"/>
<keyword evidence="5 9" id="KW-0378">Hydrolase</keyword>
<dbReference type="InterPro" id="IPR036156">
    <property type="entry name" value="Beta-gal/glucu_dom_sf"/>
</dbReference>
<dbReference type="InterPro" id="IPR004199">
    <property type="entry name" value="B-gal_small/dom_5"/>
</dbReference>
<gene>
    <name evidence="9" type="primary">lacZ</name>
    <name evidence="9" type="ORF">ARTSIC4J27_368</name>
</gene>
<dbReference type="Pfam" id="PF02837">
    <property type="entry name" value="Glyco_hydro_2_N"/>
    <property type="match status" value="1"/>
</dbReference>
<dbReference type="OrthoDB" id="9762066at2"/>
<comment type="similarity">
    <text evidence="2">Belongs to the glycosyl hydrolase 2 family.</text>
</comment>
<comment type="caution">
    <text evidence="9">The sequence shown here is derived from an EMBL/GenBank/DDBJ whole genome shotgun (WGS) entry which is preliminary data.</text>
</comment>
<dbReference type="RefSeq" id="WP_083435260.1">
    <property type="nucleotide sequence ID" value="NZ_CAQI01000027.1"/>
</dbReference>
<dbReference type="InterPro" id="IPR006104">
    <property type="entry name" value="Glyco_hydro_2_N"/>
</dbReference>
<reference evidence="10" key="1">
    <citation type="journal article" date="2014" name="Genome Announc.">
        <title>Genome Sequence of Arthrobacter siccitolerans 4J27, a Xeroprotectant-Producing Desiccation-Tolerant Microorganism.</title>
        <authorList>
            <person name="Manzanera M."/>
            <person name="Santa-Cruz-Calvo L."/>
            <person name="Vilchez J.I."/>
            <person name="Garcia-Fontana C."/>
            <person name="Silva-Castro G.A."/>
            <person name="Calvo C."/>
            <person name="Gonzalez-Lopez J."/>
        </authorList>
    </citation>
    <scope>NUCLEOTIDE SEQUENCE [LARGE SCALE GENOMIC DNA]</scope>
    <source>
        <strain evidence="10">4J27</strain>
    </source>
</reference>
<dbReference type="PANTHER" id="PTHR46323">
    <property type="entry name" value="BETA-GALACTOSIDASE"/>
    <property type="match status" value="1"/>
</dbReference>
<dbReference type="Gene3D" id="2.60.40.10">
    <property type="entry name" value="Immunoglobulins"/>
    <property type="match status" value="2"/>
</dbReference>
<dbReference type="FunFam" id="3.20.20.80:FF:000018">
    <property type="entry name" value="Beta-galactosidase"/>
    <property type="match status" value="1"/>
</dbReference>
<dbReference type="SUPFAM" id="SSF74650">
    <property type="entry name" value="Galactose mutarotase-like"/>
    <property type="match status" value="1"/>
</dbReference>
<dbReference type="InterPro" id="IPR011013">
    <property type="entry name" value="Gal_mutarotase_sf_dom"/>
</dbReference>
<dbReference type="STRING" id="861266.ARTSIC4J27_368"/>
<dbReference type="PROSITE" id="PS00608">
    <property type="entry name" value="GLYCOSYL_HYDROL_F2_2"/>
    <property type="match status" value="1"/>
</dbReference>
<evidence type="ECO:0000256" key="1">
    <source>
        <dbReference type="ARBA" id="ARBA00001412"/>
    </source>
</evidence>
<dbReference type="SMART" id="SM01038">
    <property type="entry name" value="Bgal_small_N"/>
    <property type="match status" value="1"/>
</dbReference>
<dbReference type="Pfam" id="PF02929">
    <property type="entry name" value="Bgal_small_N"/>
    <property type="match status" value="1"/>
</dbReference>
<evidence type="ECO:0000259" key="8">
    <source>
        <dbReference type="SMART" id="SM01038"/>
    </source>
</evidence>
<comment type="catalytic activity">
    <reaction evidence="1">
        <text>Hydrolysis of terminal non-reducing beta-D-galactose residues in beta-D-galactosides.</text>
        <dbReference type="EC" id="3.2.1.23"/>
    </reaction>
</comment>
<dbReference type="Pfam" id="PF02836">
    <property type="entry name" value="Glyco_hydro_2_C"/>
    <property type="match status" value="1"/>
</dbReference>
<dbReference type="PROSITE" id="PS00719">
    <property type="entry name" value="GLYCOSYL_HYDROL_F2_1"/>
    <property type="match status" value="1"/>
</dbReference>
<dbReference type="InterPro" id="IPR008979">
    <property type="entry name" value="Galactose-bd-like_sf"/>
</dbReference>
<dbReference type="InterPro" id="IPR006101">
    <property type="entry name" value="Glyco_hydro_2"/>
</dbReference>
<dbReference type="GO" id="GO:0005990">
    <property type="term" value="P:lactose catabolic process"/>
    <property type="evidence" value="ECO:0007669"/>
    <property type="project" value="TreeGrafter"/>
</dbReference>
<evidence type="ECO:0000256" key="3">
    <source>
        <dbReference type="ARBA" id="ARBA00012756"/>
    </source>
</evidence>
<dbReference type="SUPFAM" id="SSF49785">
    <property type="entry name" value="Galactose-binding domain-like"/>
    <property type="match status" value="1"/>
</dbReference>
<feature type="domain" description="Beta galactosidase small chain/" evidence="8">
    <location>
        <begin position="701"/>
        <end position="963"/>
    </location>
</feature>
<evidence type="ECO:0000256" key="2">
    <source>
        <dbReference type="ARBA" id="ARBA00007401"/>
    </source>
</evidence>
<dbReference type="GO" id="GO:0009341">
    <property type="term" value="C:beta-galactosidase complex"/>
    <property type="evidence" value="ECO:0007669"/>
    <property type="project" value="InterPro"/>
</dbReference>
<evidence type="ECO:0000313" key="10">
    <source>
        <dbReference type="Proteomes" id="UP000035722"/>
    </source>
</evidence>
<dbReference type="InterPro" id="IPR050347">
    <property type="entry name" value="Bact_Beta-galactosidase"/>
</dbReference>
<evidence type="ECO:0000256" key="7">
    <source>
        <dbReference type="ARBA" id="ARBA00032230"/>
    </source>
</evidence>
<dbReference type="EMBL" id="CAQI01000027">
    <property type="protein sequence ID" value="CCQ44442.1"/>
    <property type="molecule type" value="Genomic_DNA"/>
</dbReference>
<dbReference type="GO" id="GO:0004565">
    <property type="term" value="F:beta-galactosidase activity"/>
    <property type="evidence" value="ECO:0007669"/>
    <property type="project" value="UniProtKB-EC"/>
</dbReference>
<dbReference type="Gene3D" id="3.20.20.80">
    <property type="entry name" value="Glycosidases"/>
    <property type="match status" value="1"/>
</dbReference>
<dbReference type="Pfam" id="PF16353">
    <property type="entry name" value="LacZ_4"/>
    <property type="match status" value="1"/>
</dbReference>
<evidence type="ECO:0000256" key="6">
    <source>
        <dbReference type="ARBA" id="ARBA00023295"/>
    </source>
</evidence>
<dbReference type="EC" id="3.2.1.23" evidence="3"/>
<dbReference type="InterPro" id="IPR032312">
    <property type="entry name" value="LacZ_4"/>
</dbReference>
<dbReference type="AlphaFoldDB" id="A0A024GXW3"/>
<dbReference type="PRINTS" id="PR00132">
    <property type="entry name" value="GLHYDRLASE2"/>
</dbReference>
<keyword evidence="6 9" id="KW-0326">Glycosidase</keyword>
<protein>
    <recommendedName>
        <fullName evidence="4">Beta-galactosidase</fullName>
        <ecNumber evidence="3">3.2.1.23</ecNumber>
    </recommendedName>
    <alternativeName>
        <fullName evidence="7">Lactase</fullName>
    </alternativeName>
</protein>
<dbReference type="SUPFAM" id="SSF49303">
    <property type="entry name" value="beta-Galactosidase/glucuronidase domain"/>
    <property type="match status" value="2"/>
</dbReference>
<dbReference type="InterPro" id="IPR023230">
    <property type="entry name" value="Glyco_hydro_2_CS"/>
</dbReference>
<name>A0A024GXW3_9MICC</name>
<dbReference type="InterPro" id="IPR017853">
    <property type="entry name" value="GH"/>
</dbReference>